<dbReference type="EMBL" id="JBHSBC010000067">
    <property type="protein sequence ID" value="MFC3986804.1"/>
    <property type="molecule type" value="Genomic_DNA"/>
</dbReference>
<protein>
    <recommendedName>
        <fullName evidence="4">Phage terminase small subunit P27 family</fullName>
    </recommendedName>
</protein>
<proteinExistence type="predicted"/>
<dbReference type="RefSeq" id="WP_386197152.1">
    <property type="nucleotide sequence ID" value="NZ_JBHSBC010000067.1"/>
</dbReference>
<feature type="compositionally biased region" description="Pro residues" evidence="1">
    <location>
        <begin position="1"/>
        <end position="10"/>
    </location>
</feature>
<reference evidence="3" key="1">
    <citation type="journal article" date="2019" name="Int. J. Syst. Evol. Microbiol.">
        <title>The Global Catalogue of Microorganisms (GCM) 10K type strain sequencing project: providing services to taxonomists for standard genome sequencing and annotation.</title>
        <authorList>
            <consortium name="The Broad Institute Genomics Platform"/>
            <consortium name="The Broad Institute Genome Sequencing Center for Infectious Disease"/>
            <person name="Wu L."/>
            <person name="Ma J."/>
        </authorList>
    </citation>
    <scope>NUCLEOTIDE SEQUENCE [LARGE SCALE GENOMIC DNA]</scope>
    <source>
        <strain evidence="3">TBRC 7912</strain>
    </source>
</reference>
<organism evidence="2 3">
    <name type="scientific">Streptosporangium jomthongense</name>
    <dbReference type="NCBI Taxonomy" id="1193683"/>
    <lineage>
        <taxon>Bacteria</taxon>
        <taxon>Bacillati</taxon>
        <taxon>Actinomycetota</taxon>
        <taxon>Actinomycetes</taxon>
        <taxon>Streptosporangiales</taxon>
        <taxon>Streptosporangiaceae</taxon>
        <taxon>Streptosporangium</taxon>
    </lineage>
</organism>
<comment type="caution">
    <text evidence="2">The sequence shown here is derived from an EMBL/GenBank/DDBJ whole genome shotgun (WGS) entry which is preliminary data.</text>
</comment>
<evidence type="ECO:0000256" key="1">
    <source>
        <dbReference type="SAM" id="MobiDB-lite"/>
    </source>
</evidence>
<gene>
    <name evidence="2" type="ORF">ACFOYY_42210</name>
</gene>
<accession>A0ABV8FDN5</accession>
<evidence type="ECO:0000313" key="2">
    <source>
        <dbReference type="EMBL" id="MFC3986804.1"/>
    </source>
</evidence>
<evidence type="ECO:0008006" key="4">
    <source>
        <dbReference type="Google" id="ProtNLM"/>
    </source>
</evidence>
<feature type="region of interest" description="Disordered" evidence="1">
    <location>
        <begin position="1"/>
        <end position="27"/>
    </location>
</feature>
<name>A0ABV8FDN5_9ACTN</name>
<keyword evidence="3" id="KW-1185">Reference proteome</keyword>
<dbReference type="Proteomes" id="UP001595698">
    <property type="component" value="Unassembled WGS sequence"/>
</dbReference>
<evidence type="ECO:0000313" key="3">
    <source>
        <dbReference type="Proteomes" id="UP001595698"/>
    </source>
</evidence>
<sequence>MAPAGRPPVPNEIKRRRGTARPDRTPDVATVVALPMADGIPEPPADFGLEARRLWERIWQDGVTWISPKSDAEAAEQACRLADDVAIARDRYRATREPADGRMVATFHRELAAALGALGFDPASRTRLGVAEVTRVSKLEALRAQKR</sequence>